<accession>A0A6B3NBI0</accession>
<protein>
    <submittedName>
        <fullName evidence="1">Uncharacterized protein</fullName>
    </submittedName>
</protein>
<comment type="caution">
    <text evidence="1">The sequence shown here is derived from an EMBL/GenBank/DDBJ whole genome shotgun (WGS) entry which is preliminary data.</text>
</comment>
<evidence type="ECO:0000313" key="1">
    <source>
        <dbReference type="EMBL" id="NER27942.1"/>
    </source>
</evidence>
<organism evidence="1">
    <name type="scientific">Symploca sp. SIO1C4</name>
    <dbReference type="NCBI Taxonomy" id="2607765"/>
    <lineage>
        <taxon>Bacteria</taxon>
        <taxon>Bacillati</taxon>
        <taxon>Cyanobacteriota</taxon>
        <taxon>Cyanophyceae</taxon>
        <taxon>Coleofasciculales</taxon>
        <taxon>Coleofasciculaceae</taxon>
        <taxon>Symploca</taxon>
    </lineage>
</organism>
<dbReference type="EMBL" id="JAAHFQ010000151">
    <property type="protein sequence ID" value="NER27942.1"/>
    <property type="molecule type" value="Genomic_DNA"/>
</dbReference>
<sequence>MHESKEISKQGHLIHKLKAKDSTGRWAYYFVLVRPELEQAFLKALDSDQSIDLEDYGKVIGSCYGEKPSKELRDLLKDKYGFDV</sequence>
<name>A0A6B3NBI0_9CYAN</name>
<gene>
    <name evidence="1" type="ORF">F6J89_09970</name>
</gene>
<reference evidence="1" key="1">
    <citation type="submission" date="2019-11" db="EMBL/GenBank/DDBJ databases">
        <title>Genomic insights into an expanded diversity of filamentous marine cyanobacteria reveals the extraordinary biosynthetic potential of Moorea and Okeania.</title>
        <authorList>
            <person name="Ferreira Leao T."/>
            <person name="Wang M."/>
            <person name="Moss N."/>
            <person name="Da Silva R."/>
            <person name="Sanders J."/>
            <person name="Nurk S."/>
            <person name="Gurevich A."/>
            <person name="Humphrey G."/>
            <person name="Reher R."/>
            <person name="Zhu Q."/>
            <person name="Belda-Ferre P."/>
            <person name="Glukhov E."/>
            <person name="Rex R."/>
            <person name="Dorrestein P.C."/>
            <person name="Knight R."/>
            <person name="Pevzner P."/>
            <person name="Gerwick W.H."/>
            <person name="Gerwick L."/>
        </authorList>
    </citation>
    <scope>NUCLEOTIDE SEQUENCE</scope>
    <source>
        <strain evidence="1">SIO1C4</strain>
    </source>
</reference>
<proteinExistence type="predicted"/>
<dbReference type="AlphaFoldDB" id="A0A6B3NBI0"/>